<reference evidence="5 6" key="1">
    <citation type="submission" date="2020-07" db="EMBL/GenBank/DDBJ databases">
        <title>Genomic Encyclopedia of Type Strains, Phase IV (KMG-IV): sequencing the most valuable type-strain genomes for metagenomic binning, comparative biology and taxonomic classification.</title>
        <authorList>
            <person name="Goeker M."/>
        </authorList>
    </citation>
    <scope>NUCLEOTIDE SEQUENCE [LARGE SCALE GENOMIC DNA]</scope>
    <source>
        <strain evidence="5 6">DSM 17721</strain>
    </source>
</reference>
<dbReference type="InterPro" id="IPR000794">
    <property type="entry name" value="Beta-ketoacyl_synthase"/>
</dbReference>
<dbReference type="PROSITE" id="PS52004">
    <property type="entry name" value="KS3_2"/>
    <property type="match status" value="1"/>
</dbReference>
<dbReference type="Proteomes" id="UP000525298">
    <property type="component" value="Unassembled WGS sequence"/>
</dbReference>
<dbReference type="InterPro" id="IPR020841">
    <property type="entry name" value="PKS_Beta-ketoAc_synthase_dom"/>
</dbReference>
<dbReference type="Pfam" id="PF00109">
    <property type="entry name" value="ketoacyl-synt"/>
    <property type="match status" value="1"/>
</dbReference>
<dbReference type="GO" id="GO:0005829">
    <property type="term" value="C:cytosol"/>
    <property type="evidence" value="ECO:0007669"/>
    <property type="project" value="TreeGrafter"/>
</dbReference>
<dbReference type="Gene3D" id="3.40.47.10">
    <property type="match status" value="1"/>
</dbReference>
<sequence>MNRRVFITGYGIITAIGSNGPENFASLRNERSGYGRLDFLQTVHRDEIYCCEIKLSDDALCRYAGVPTKAGFSRTTLLGLIAAREAIDSAGLTEAETTSAGLVSATTAGGIRELESYYYELQDPESTGDFLAFLDTGDPGEHTERMADILNMKRYLATVSTACASAANSIIFGARLIANGLADIMICGGSEALSKVTINGFNSLKILDRDLCKPFDHNRNGLNLGEGAGFLVLEAEERLGHPGKKAIAELCGYASLNDAFHQTASSPEGTGTLQAMRKALAMGGIAPEDVDYINAHGTGTENNDLSEGLSVRALFKDQVPPFSSTKPYTGHTTSAAGSVEAAFCLMGFEHDAIFPNLNFSRPMEELGIRPVTELRPGAGLRYILSNSLGFGGSTTSLLFAKC</sequence>
<dbReference type="InterPro" id="IPR014030">
    <property type="entry name" value="Ketoacyl_synth_N"/>
</dbReference>
<comment type="caution">
    <text evidence="5">The sequence shown here is derived from an EMBL/GenBank/DDBJ whole genome shotgun (WGS) entry which is preliminary data.</text>
</comment>
<evidence type="ECO:0000313" key="6">
    <source>
        <dbReference type="Proteomes" id="UP000525298"/>
    </source>
</evidence>
<organism evidence="5 6">
    <name type="scientific">Desulfosalsimonas propionicica</name>
    <dbReference type="NCBI Taxonomy" id="332175"/>
    <lineage>
        <taxon>Bacteria</taxon>
        <taxon>Pseudomonadati</taxon>
        <taxon>Thermodesulfobacteriota</taxon>
        <taxon>Desulfobacteria</taxon>
        <taxon>Desulfobacterales</taxon>
        <taxon>Desulfosalsimonadaceae</taxon>
        <taxon>Desulfosalsimonas</taxon>
    </lineage>
</organism>
<dbReference type="SMART" id="SM00825">
    <property type="entry name" value="PKS_KS"/>
    <property type="match status" value="1"/>
</dbReference>
<dbReference type="InterPro" id="IPR014031">
    <property type="entry name" value="Ketoacyl_synth_C"/>
</dbReference>
<dbReference type="EMBL" id="JACDUS010000016">
    <property type="protein sequence ID" value="MBA2883099.1"/>
    <property type="molecule type" value="Genomic_DNA"/>
</dbReference>
<evidence type="ECO:0000256" key="2">
    <source>
        <dbReference type="ARBA" id="ARBA00022679"/>
    </source>
</evidence>
<gene>
    <name evidence="5" type="ORF">HNR65_003456</name>
</gene>
<evidence type="ECO:0000259" key="4">
    <source>
        <dbReference type="PROSITE" id="PS52004"/>
    </source>
</evidence>
<dbReference type="Pfam" id="PF02801">
    <property type="entry name" value="Ketoacyl-synt_C"/>
    <property type="match status" value="1"/>
</dbReference>
<keyword evidence="2 3" id="KW-0808">Transferase</keyword>
<dbReference type="GO" id="GO:0004315">
    <property type="term" value="F:3-oxoacyl-[acyl-carrier-protein] synthase activity"/>
    <property type="evidence" value="ECO:0007669"/>
    <property type="project" value="UniProtKB-EC"/>
</dbReference>
<evidence type="ECO:0000313" key="5">
    <source>
        <dbReference type="EMBL" id="MBA2883099.1"/>
    </source>
</evidence>
<dbReference type="AlphaFoldDB" id="A0A7W0HM69"/>
<keyword evidence="5" id="KW-0012">Acyltransferase</keyword>
<dbReference type="CDD" id="cd00834">
    <property type="entry name" value="KAS_I_II"/>
    <property type="match status" value="1"/>
</dbReference>
<dbReference type="EC" id="2.3.1.41" evidence="5"/>
<dbReference type="InterPro" id="IPR016039">
    <property type="entry name" value="Thiolase-like"/>
</dbReference>
<dbReference type="RefSeq" id="WP_181552711.1">
    <property type="nucleotide sequence ID" value="NZ_JACDUS010000016.1"/>
</dbReference>
<dbReference type="PANTHER" id="PTHR11712">
    <property type="entry name" value="POLYKETIDE SYNTHASE-RELATED"/>
    <property type="match status" value="1"/>
</dbReference>
<dbReference type="PANTHER" id="PTHR11712:SF320">
    <property type="entry name" value="BETA-KETOACYL SYNTHASE"/>
    <property type="match status" value="1"/>
</dbReference>
<comment type="similarity">
    <text evidence="1 3">Belongs to the thiolase-like superfamily. Beta-ketoacyl-ACP synthases family.</text>
</comment>
<evidence type="ECO:0000256" key="1">
    <source>
        <dbReference type="ARBA" id="ARBA00008467"/>
    </source>
</evidence>
<name>A0A7W0HM69_9BACT</name>
<proteinExistence type="inferred from homology"/>
<accession>A0A7W0HM69</accession>
<dbReference type="SUPFAM" id="SSF53901">
    <property type="entry name" value="Thiolase-like"/>
    <property type="match status" value="2"/>
</dbReference>
<protein>
    <submittedName>
        <fullName evidence="5">3-oxoacyl-[acyl-carrier-protein] synthase-1</fullName>
        <ecNumber evidence="5">2.3.1.41</ecNumber>
    </submittedName>
</protein>
<evidence type="ECO:0000256" key="3">
    <source>
        <dbReference type="RuleBase" id="RU003694"/>
    </source>
</evidence>
<dbReference type="GO" id="GO:0006633">
    <property type="term" value="P:fatty acid biosynthetic process"/>
    <property type="evidence" value="ECO:0007669"/>
    <property type="project" value="TreeGrafter"/>
</dbReference>
<keyword evidence="6" id="KW-1185">Reference proteome</keyword>
<feature type="domain" description="Ketosynthase family 3 (KS3)" evidence="4">
    <location>
        <begin position="2"/>
        <end position="401"/>
    </location>
</feature>